<dbReference type="EMBL" id="JAGTXO010000044">
    <property type="protein sequence ID" value="KAG8459137.1"/>
    <property type="molecule type" value="Genomic_DNA"/>
</dbReference>
<feature type="transmembrane region" description="Helical" evidence="11">
    <location>
        <begin position="407"/>
        <end position="426"/>
    </location>
</feature>
<feature type="region of interest" description="Disordered" evidence="10">
    <location>
        <begin position="607"/>
        <end position="628"/>
    </location>
</feature>
<evidence type="ECO:0000256" key="6">
    <source>
        <dbReference type="ARBA" id="ARBA00022989"/>
    </source>
</evidence>
<dbReference type="SUPFAM" id="SSF52058">
    <property type="entry name" value="L domain-like"/>
    <property type="match status" value="1"/>
</dbReference>
<dbReference type="InterPro" id="IPR032675">
    <property type="entry name" value="LRR_dom_sf"/>
</dbReference>
<keyword evidence="4" id="KW-0732">Signal</keyword>
<evidence type="ECO:0000256" key="11">
    <source>
        <dbReference type="SAM" id="Phobius"/>
    </source>
</evidence>
<reference evidence="12" key="1">
    <citation type="submission" date="2021-05" db="EMBL/GenBank/DDBJ databases">
        <title>The genome of the haptophyte Pavlova lutheri (Diacronema luteri, Pavlovales) - a model for lipid biosynthesis in eukaryotic algae.</title>
        <authorList>
            <person name="Hulatt C.J."/>
            <person name="Posewitz M.C."/>
        </authorList>
    </citation>
    <scope>NUCLEOTIDE SEQUENCE</scope>
    <source>
        <strain evidence="12">NIVA-4/92</strain>
    </source>
</reference>
<evidence type="ECO:0000313" key="12">
    <source>
        <dbReference type="EMBL" id="KAG8459137.1"/>
    </source>
</evidence>
<comment type="subcellular location">
    <subcellularLocation>
        <location evidence="1">Membrane</location>
        <topology evidence="1">Single-pass membrane protein</topology>
    </subcellularLocation>
</comment>
<dbReference type="PANTHER" id="PTHR27000">
    <property type="entry name" value="LEUCINE-RICH REPEAT RECEPTOR-LIKE PROTEIN KINASE FAMILY PROTEIN-RELATED"/>
    <property type="match status" value="1"/>
</dbReference>
<keyword evidence="13" id="KW-1185">Reference proteome</keyword>
<keyword evidence="8" id="KW-0675">Receptor</keyword>
<evidence type="ECO:0000256" key="7">
    <source>
        <dbReference type="ARBA" id="ARBA00023136"/>
    </source>
</evidence>
<keyword evidence="5" id="KW-0677">Repeat</keyword>
<evidence type="ECO:0000256" key="10">
    <source>
        <dbReference type="SAM" id="MobiDB-lite"/>
    </source>
</evidence>
<keyword evidence="2" id="KW-0433">Leucine-rich repeat</keyword>
<dbReference type="Proteomes" id="UP000751190">
    <property type="component" value="Unassembled WGS sequence"/>
</dbReference>
<feature type="transmembrane region" description="Helical" evidence="11">
    <location>
        <begin position="666"/>
        <end position="686"/>
    </location>
</feature>
<dbReference type="Gene3D" id="3.80.10.10">
    <property type="entry name" value="Ribonuclease Inhibitor"/>
    <property type="match status" value="1"/>
</dbReference>
<organism evidence="12 13">
    <name type="scientific">Diacronema lutheri</name>
    <name type="common">Unicellular marine alga</name>
    <name type="synonym">Monochrysis lutheri</name>
    <dbReference type="NCBI Taxonomy" id="2081491"/>
    <lineage>
        <taxon>Eukaryota</taxon>
        <taxon>Haptista</taxon>
        <taxon>Haptophyta</taxon>
        <taxon>Pavlovophyceae</taxon>
        <taxon>Pavlovales</taxon>
        <taxon>Pavlovaceae</taxon>
        <taxon>Diacronema</taxon>
    </lineage>
</organism>
<feature type="transmembrane region" description="Helical" evidence="11">
    <location>
        <begin position="432"/>
        <end position="454"/>
    </location>
</feature>
<proteinExistence type="predicted"/>
<evidence type="ECO:0000256" key="3">
    <source>
        <dbReference type="ARBA" id="ARBA00022692"/>
    </source>
</evidence>
<feature type="transmembrane region" description="Helical" evidence="11">
    <location>
        <begin position="133"/>
        <end position="155"/>
    </location>
</feature>
<keyword evidence="7 11" id="KW-0472">Membrane</keyword>
<feature type="transmembrane region" description="Helical" evidence="11">
    <location>
        <begin position="707"/>
        <end position="728"/>
    </location>
</feature>
<dbReference type="OrthoDB" id="1939111at2759"/>
<gene>
    <name evidence="12" type="ORF">KFE25_002544</name>
</gene>
<sequence>MRLTVERVAEDFGFGLASAGFTGTIPTEIGRVSFISRLDLSGNKLTSTLPTEIGMMAGLTEFNVASNSLRGPVPTELATLGAGFELFSSEYKKACTLTADLAFDTTNRFDRPVDARVLAAGCDASMSRVTASVLVISACLSFWLASLLVAFHAQLGVIARHMGRRASAPSSGLAFLGIKPADRADAELGHTAAPPLVPLVVRNLVQPCAAGDVPAAGEPNAKLVGYTANKASAPNVVITIDGAFAALDALSAGKNDANAARAVQRVGLPSSATPFVMISYVSTLKRDAVGRASIKAALEVARVAGYKYVWWDWVVIDVNEAAGRPYVQADFEVAMLWAAESAHAVFVVWPTVAIAQQYLTRPWCVSELIASAGRGVVCVLVAQDATLYVSHGSHALQQGMTIVNAKIWLMSLVFLVSFGVVQALPFDVGDAGFGMYLLVPTLYTYISFTALALVRRFLISRGLIKTHSLVFPANAVGELQRASRDDSRAQLVSALRAAGHMRGAMFDMGDAPVCAAVIGVPPAEFTFDQAMLRLSGRGGFWGVVNLRLTAEALADSFSLEVQPGRTVPHRPITGGQASWLSGSPASGSWAAVRAVSREYATELTLCTSSPAPPDATAREPSKQRVQTRDLAPAGCPLASSLVAYTARTVVLRSIVLTGDGLERAFVLLGLVLIFIGAATAGAYLSLQIVWIYDEDELRNEVPGADTAILIAGLTLEALLFWTAAGGLLSSRFTLVGATPSLRTPGLHLLLLAHLLASSAISLVASVQAFNPTRAAWRRSFHLCVFFSGTAWCLVLALAIVVQVAASCVRVLRASASIAAWAALCGERAARPHASGGPPEAFGVIRCAMRFAYPSATLLLGAISARTVS</sequence>
<keyword evidence="9" id="KW-0325">Glycoprotein</keyword>
<evidence type="ECO:0000256" key="5">
    <source>
        <dbReference type="ARBA" id="ARBA00022737"/>
    </source>
</evidence>
<evidence type="ECO:0000256" key="4">
    <source>
        <dbReference type="ARBA" id="ARBA00022729"/>
    </source>
</evidence>
<evidence type="ECO:0000256" key="1">
    <source>
        <dbReference type="ARBA" id="ARBA00004167"/>
    </source>
</evidence>
<keyword evidence="6 11" id="KW-1133">Transmembrane helix</keyword>
<dbReference type="AlphaFoldDB" id="A0A8J5XE91"/>
<keyword evidence="3 11" id="KW-0812">Transmembrane</keyword>
<evidence type="ECO:0000313" key="13">
    <source>
        <dbReference type="Proteomes" id="UP000751190"/>
    </source>
</evidence>
<feature type="transmembrane region" description="Helical" evidence="11">
    <location>
        <begin position="630"/>
        <end position="646"/>
    </location>
</feature>
<evidence type="ECO:0000256" key="2">
    <source>
        <dbReference type="ARBA" id="ARBA00022614"/>
    </source>
</evidence>
<comment type="caution">
    <text evidence="12">The sequence shown here is derived from an EMBL/GenBank/DDBJ whole genome shotgun (WGS) entry which is preliminary data.</text>
</comment>
<evidence type="ECO:0000256" key="9">
    <source>
        <dbReference type="ARBA" id="ARBA00023180"/>
    </source>
</evidence>
<dbReference type="GO" id="GO:0016020">
    <property type="term" value="C:membrane"/>
    <property type="evidence" value="ECO:0007669"/>
    <property type="project" value="UniProtKB-SubCell"/>
</dbReference>
<feature type="transmembrane region" description="Helical" evidence="11">
    <location>
        <begin position="748"/>
        <end position="770"/>
    </location>
</feature>
<name>A0A8J5XE91_DIALT</name>
<protein>
    <submittedName>
        <fullName evidence="12">Uncharacterized protein</fullName>
    </submittedName>
</protein>
<accession>A0A8J5XE91</accession>
<dbReference type="PANTHER" id="PTHR27000:SF642">
    <property type="entry name" value="INACTIVE LEUCINE-RICH REPEAT RECEPTOR KINASE XIAO-RELATED"/>
    <property type="match status" value="1"/>
</dbReference>
<evidence type="ECO:0000256" key="8">
    <source>
        <dbReference type="ARBA" id="ARBA00023170"/>
    </source>
</evidence>
<feature type="transmembrane region" description="Helical" evidence="11">
    <location>
        <begin position="782"/>
        <end position="805"/>
    </location>
</feature>